<proteinExistence type="inferred from homology"/>
<evidence type="ECO:0000256" key="2">
    <source>
        <dbReference type="ARBA" id="ARBA00004305"/>
    </source>
</evidence>
<reference evidence="16" key="1">
    <citation type="journal article" date="2021" name="Genome Biol. Evol.">
        <title>A High-Quality Reference Genome for a Parasitic Bivalve with Doubly Uniparental Inheritance (Bivalvia: Unionida).</title>
        <authorList>
            <person name="Smith C.H."/>
        </authorList>
    </citation>
    <scope>NUCLEOTIDE SEQUENCE</scope>
    <source>
        <strain evidence="16">CHS0354</strain>
    </source>
</reference>
<evidence type="ECO:0000256" key="3">
    <source>
        <dbReference type="ARBA" id="ARBA00004496"/>
    </source>
</evidence>
<feature type="coiled-coil region" evidence="13">
    <location>
        <begin position="212"/>
        <end position="260"/>
    </location>
</feature>
<dbReference type="Pfam" id="PF16026">
    <property type="entry name" value="MIEAP"/>
    <property type="match status" value="1"/>
</dbReference>
<dbReference type="PANTHER" id="PTHR21771:SF1">
    <property type="entry name" value="MITOCHONDRIA-EATING PROTEIN"/>
    <property type="match status" value="1"/>
</dbReference>
<evidence type="ECO:0000256" key="10">
    <source>
        <dbReference type="ARBA" id="ARBA00023128"/>
    </source>
</evidence>
<evidence type="ECO:0000259" key="15">
    <source>
        <dbReference type="Pfam" id="PF16026"/>
    </source>
</evidence>
<dbReference type="GO" id="GO:0005741">
    <property type="term" value="C:mitochondrial outer membrane"/>
    <property type="evidence" value="ECO:0007669"/>
    <property type="project" value="UniProtKB-SubCell"/>
</dbReference>
<dbReference type="EMBL" id="JAEAOA010001575">
    <property type="protein sequence ID" value="KAK3602810.1"/>
    <property type="molecule type" value="Genomic_DNA"/>
</dbReference>
<evidence type="ECO:0000313" key="16">
    <source>
        <dbReference type="EMBL" id="KAK3602810.1"/>
    </source>
</evidence>
<keyword evidence="6" id="KW-0963">Cytoplasm</keyword>
<keyword evidence="9" id="KW-0446">Lipid-binding</keyword>
<feature type="coiled-coil region" evidence="13">
    <location>
        <begin position="98"/>
        <end position="187"/>
    </location>
</feature>
<keyword evidence="7" id="KW-1000">Mitochondrion outer membrane</keyword>
<dbReference type="InterPro" id="IPR031981">
    <property type="entry name" value="MIEAP_C"/>
</dbReference>
<evidence type="ECO:0000256" key="1">
    <source>
        <dbReference type="ARBA" id="ARBA00004294"/>
    </source>
</evidence>
<dbReference type="GO" id="GO:0005759">
    <property type="term" value="C:mitochondrial matrix"/>
    <property type="evidence" value="ECO:0007669"/>
    <property type="project" value="UniProtKB-SubCell"/>
</dbReference>
<organism evidence="16 17">
    <name type="scientific">Potamilus streckersoni</name>
    <dbReference type="NCBI Taxonomy" id="2493646"/>
    <lineage>
        <taxon>Eukaryota</taxon>
        <taxon>Metazoa</taxon>
        <taxon>Spiralia</taxon>
        <taxon>Lophotrochozoa</taxon>
        <taxon>Mollusca</taxon>
        <taxon>Bivalvia</taxon>
        <taxon>Autobranchia</taxon>
        <taxon>Heteroconchia</taxon>
        <taxon>Palaeoheterodonta</taxon>
        <taxon>Unionida</taxon>
        <taxon>Unionoidea</taxon>
        <taxon>Unionidae</taxon>
        <taxon>Ambleminae</taxon>
        <taxon>Lampsilini</taxon>
        <taxon>Potamilus</taxon>
    </lineage>
</organism>
<evidence type="ECO:0000256" key="13">
    <source>
        <dbReference type="SAM" id="Coils"/>
    </source>
</evidence>
<dbReference type="PANTHER" id="PTHR21771">
    <property type="entry name" value="MITOCHONDRIA-EATING PROTEIN-RELATED"/>
    <property type="match status" value="1"/>
</dbReference>
<dbReference type="Proteomes" id="UP001195483">
    <property type="component" value="Unassembled WGS sequence"/>
</dbReference>
<dbReference type="InterPro" id="IPR026169">
    <property type="entry name" value="MIEAP"/>
</dbReference>
<evidence type="ECO:0000256" key="4">
    <source>
        <dbReference type="ARBA" id="ARBA00008233"/>
    </source>
</evidence>
<comment type="caution">
    <text evidence="16">The sequence shown here is derived from an EMBL/GenBank/DDBJ whole genome shotgun (WGS) entry which is preliminary data.</text>
</comment>
<keyword evidence="10" id="KW-0496">Mitochondrion</keyword>
<dbReference type="GO" id="GO:0035695">
    <property type="term" value="P:mitophagy by internal vacuole formation"/>
    <property type="evidence" value="ECO:0007669"/>
    <property type="project" value="TreeGrafter"/>
</dbReference>
<protein>
    <recommendedName>
        <fullName evidence="5">Mitochondria-eating protein</fullName>
    </recommendedName>
    <alternativeName>
        <fullName evidence="12">Spermatogenesis-associated protein 18</fullName>
    </alternativeName>
</protein>
<evidence type="ECO:0000256" key="7">
    <source>
        <dbReference type="ARBA" id="ARBA00022787"/>
    </source>
</evidence>
<accession>A0AAE0T2V8</accession>
<gene>
    <name evidence="16" type="ORF">CHS0354_026361</name>
</gene>
<dbReference type="GO" id="GO:0008289">
    <property type="term" value="F:lipid binding"/>
    <property type="evidence" value="ECO:0007669"/>
    <property type="project" value="UniProtKB-KW"/>
</dbReference>
<keyword evidence="8 13" id="KW-0175">Coiled coil</keyword>
<evidence type="ECO:0000256" key="11">
    <source>
        <dbReference type="ARBA" id="ARBA00023136"/>
    </source>
</evidence>
<comment type="similarity">
    <text evidence="4">Belongs to the MIEAP family.</text>
</comment>
<comment type="subcellular location">
    <subcellularLocation>
        <location evidence="3">Cytoplasm</location>
    </subcellularLocation>
    <subcellularLocation>
        <location evidence="2">Mitochondrion matrix</location>
    </subcellularLocation>
    <subcellularLocation>
        <location evidence="1">Mitochondrion outer membrane</location>
    </subcellularLocation>
</comment>
<evidence type="ECO:0000313" key="17">
    <source>
        <dbReference type="Proteomes" id="UP001195483"/>
    </source>
</evidence>
<evidence type="ECO:0000256" key="14">
    <source>
        <dbReference type="SAM" id="MobiDB-lite"/>
    </source>
</evidence>
<keyword evidence="17" id="KW-1185">Reference proteome</keyword>
<keyword evidence="11" id="KW-0472">Membrane</keyword>
<evidence type="ECO:0000256" key="9">
    <source>
        <dbReference type="ARBA" id="ARBA00023121"/>
    </source>
</evidence>
<evidence type="ECO:0000256" key="6">
    <source>
        <dbReference type="ARBA" id="ARBA00022490"/>
    </source>
</evidence>
<sequence length="513" mass="59945">MDPYGKGNAILGKNQRPGSARRTVEDDARNYRTATDSKYSQFEIAKDNDEDMNKLLQALKTIGRFKIEDLELLLLKHNTVMATTRLDGQERDAKWAETRDWQEKYEILENNHKDLQRKFDKIYSEMQAMKDKNHMMDNESKFNQAQLQEKERQLKEHEQGRHWQVEYENLEKKHKDLQRNFNQHQMMEADKIKIENENEILKSMLINREHELLKEKNENSQLLKVIEKKNQELTSYQAQLQEKERQLHEHRAATKKAYAEKEDAFTRLSRHMGQQMSDGNPNITDLSDPNRPSKLGERFSELYDNEWTNAFEGLTVTFGMNDKEAIDFLRNMLLECYKSAFDISCSQMEEAEHKLSGSSKAVSPECKRLLKEARKHIDIKQVDNLLENALERMKGIERKYLSETPVQVFAKECFQLCWLMSIQDPPVVVAEDPIQGSPFDMNLYKHYTNSGDKVEYVVWPALLLHKDGPLLTKGIAQPFPRSRPKSAFPLGENKKTDNVSVDKFSQSCYVGKV</sequence>
<evidence type="ECO:0000256" key="12">
    <source>
        <dbReference type="ARBA" id="ARBA00032687"/>
    </source>
</evidence>
<evidence type="ECO:0000256" key="5">
    <source>
        <dbReference type="ARBA" id="ARBA00019863"/>
    </source>
</evidence>
<evidence type="ECO:0000256" key="8">
    <source>
        <dbReference type="ARBA" id="ARBA00023054"/>
    </source>
</evidence>
<name>A0AAE0T2V8_9BIVA</name>
<dbReference type="AlphaFoldDB" id="A0AAE0T2V8"/>
<reference evidence="16" key="2">
    <citation type="journal article" date="2021" name="Genome Biol. Evol.">
        <title>Developing a high-quality reference genome for a parasitic bivalve with doubly uniparental inheritance (Bivalvia: Unionida).</title>
        <authorList>
            <person name="Smith C.H."/>
        </authorList>
    </citation>
    <scope>NUCLEOTIDE SEQUENCE</scope>
    <source>
        <strain evidence="16">CHS0354</strain>
        <tissue evidence="16">Mantle</tissue>
    </source>
</reference>
<reference evidence="16" key="3">
    <citation type="submission" date="2023-05" db="EMBL/GenBank/DDBJ databases">
        <authorList>
            <person name="Smith C.H."/>
        </authorList>
    </citation>
    <scope>NUCLEOTIDE SEQUENCE</scope>
    <source>
        <strain evidence="16">CHS0354</strain>
        <tissue evidence="16">Mantle</tissue>
    </source>
</reference>
<feature type="region of interest" description="Disordered" evidence="14">
    <location>
        <begin position="1"/>
        <end position="32"/>
    </location>
</feature>
<feature type="domain" description="Mitochondria-eating protein C-terminal" evidence="15">
    <location>
        <begin position="291"/>
        <end position="477"/>
    </location>
</feature>
<dbReference type="GO" id="GO:0035694">
    <property type="term" value="P:mitochondrial protein catabolic process"/>
    <property type="evidence" value="ECO:0007669"/>
    <property type="project" value="InterPro"/>
</dbReference>